<feature type="disulfide bond" evidence="8">
    <location>
        <begin position="397"/>
        <end position="424"/>
    </location>
</feature>
<dbReference type="Gene3D" id="2.10.25.10">
    <property type="entry name" value="Laminin"/>
    <property type="match status" value="4"/>
</dbReference>
<dbReference type="InterPro" id="IPR000742">
    <property type="entry name" value="EGF"/>
</dbReference>
<dbReference type="PROSITE" id="PS51828">
    <property type="entry name" value="PTX_2"/>
    <property type="match status" value="1"/>
</dbReference>
<evidence type="ECO:0000256" key="2">
    <source>
        <dbReference type="ARBA" id="ARBA00022659"/>
    </source>
</evidence>
<dbReference type="PRINTS" id="PR00895">
    <property type="entry name" value="PENTAXIN"/>
</dbReference>
<dbReference type="InterPro" id="IPR011641">
    <property type="entry name" value="Tyr-kin_ephrin_A/B_rcpt-like"/>
</dbReference>
<evidence type="ECO:0000259" key="11">
    <source>
        <dbReference type="PROSITE" id="PS50825"/>
    </source>
</evidence>
<dbReference type="Proteomes" id="UP001566132">
    <property type="component" value="Unassembled WGS sequence"/>
</dbReference>
<comment type="caution">
    <text evidence="7">Lacks conserved residue(s) required for the propagation of feature annotation.</text>
</comment>
<feature type="domain" description="Sushi" evidence="12">
    <location>
        <begin position="1549"/>
        <end position="1616"/>
    </location>
</feature>
<dbReference type="InterPro" id="IPR035976">
    <property type="entry name" value="Sushi/SCR/CCP_sf"/>
</dbReference>
<comment type="caution">
    <text evidence="14">The sequence shown here is derived from an EMBL/GenBank/DDBJ whole genome shotgun (WGS) entry which is preliminary data.</text>
</comment>
<feature type="domain" description="Sushi" evidence="12">
    <location>
        <begin position="1491"/>
        <end position="1548"/>
    </location>
</feature>
<dbReference type="Pfam" id="PF00092">
    <property type="entry name" value="VWA"/>
    <property type="match status" value="1"/>
</dbReference>
<evidence type="ECO:0000259" key="10">
    <source>
        <dbReference type="PROSITE" id="PS50234"/>
    </source>
</evidence>
<evidence type="ECO:0000256" key="7">
    <source>
        <dbReference type="PROSITE-ProRule" id="PRU00076"/>
    </source>
</evidence>
<dbReference type="CDD" id="cd00033">
    <property type="entry name" value="CCP"/>
    <property type="match status" value="6"/>
</dbReference>
<dbReference type="InterPro" id="IPR002035">
    <property type="entry name" value="VWF_A"/>
</dbReference>
<dbReference type="InterPro" id="IPR036465">
    <property type="entry name" value="vWFA_dom_sf"/>
</dbReference>
<evidence type="ECO:0000256" key="1">
    <source>
        <dbReference type="ARBA" id="ARBA00022536"/>
    </source>
</evidence>
<dbReference type="InterPro" id="IPR009030">
    <property type="entry name" value="Growth_fac_rcpt_cys_sf"/>
</dbReference>
<feature type="domain" description="EGF-like" evidence="9">
    <location>
        <begin position="1191"/>
        <end position="1227"/>
    </location>
</feature>
<dbReference type="FunFam" id="2.10.25.10:FF:000012">
    <property type="entry name" value="Delta-like protein"/>
    <property type="match status" value="1"/>
</dbReference>
<keyword evidence="6" id="KW-0325">Glycoprotein</keyword>
<dbReference type="CDD" id="cd00054">
    <property type="entry name" value="EGF_CA"/>
    <property type="match status" value="2"/>
</dbReference>
<proteinExistence type="predicted"/>
<evidence type="ECO:0000313" key="15">
    <source>
        <dbReference type="Proteomes" id="UP001566132"/>
    </source>
</evidence>
<dbReference type="InterPro" id="IPR050350">
    <property type="entry name" value="Compl-Cell_Adhes-Reg"/>
</dbReference>
<feature type="disulfide bond" evidence="8">
    <location>
        <begin position="297"/>
        <end position="340"/>
    </location>
</feature>
<dbReference type="PROSITE" id="PS50026">
    <property type="entry name" value="EGF_3"/>
    <property type="match status" value="5"/>
</dbReference>
<evidence type="ECO:0008006" key="16">
    <source>
        <dbReference type="Google" id="ProtNLM"/>
    </source>
</evidence>
<dbReference type="GO" id="GO:0007411">
    <property type="term" value="P:axon guidance"/>
    <property type="evidence" value="ECO:0007669"/>
    <property type="project" value="UniProtKB-ARBA"/>
</dbReference>
<dbReference type="GO" id="GO:0050769">
    <property type="term" value="P:positive regulation of neurogenesis"/>
    <property type="evidence" value="ECO:0007669"/>
    <property type="project" value="UniProtKB-ARBA"/>
</dbReference>
<dbReference type="SMART" id="SM01411">
    <property type="entry name" value="Ephrin_rec_like"/>
    <property type="match status" value="3"/>
</dbReference>
<dbReference type="EMBL" id="JBDJPC010000011">
    <property type="protein sequence ID" value="KAL1489564.1"/>
    <property type="molecule type" value="Genomic_DNA"/>
</dbReference>
<evidence type="ECO:0000256" key="8">
    <source>
        <dbReference type="PROSITE-ProRule" id="PRU00302"/>
    </source>
</evidence>
<dbReference type="Gene3D" id="2.10.70.10">
    <property type="entry name" value="Complement Module, domain 1"/>
    <property type="match status" value="7"/>
</dbReference>
<dbReference type="SUPFAM" id="SSF57535">
    <property type="entry name" value="Complement control module/SCR domain"/>
    <property type="match status" value="7"/>
</dbReference>
<dbReference type="GO" id="GO:0016318">
    <property type="term" value="P:ommatidial rotation"/>
    <property type="evidence" value="ECO:0007669"/>
    <property type="project" value="UniProtKB-ARBA"/>
</dbReference>
<accession>A0ABD1E4E9</accession>
<dbReference type="GO" id="GO:0032991">
    <property type="term" value="C:protein-containing complex"/>
    <property type="evidence" value="ECO:0007669"/>
    <property type="project" value="UniProtKB-ARBA"/>
</dbReference>
<feature type="disulfide bond" evidence="7">
    <location>
        <begin position="1080"/>
        <end position="1097"/>
    </location>
</feature>
<dbReference type="InterPro" id="IPR013320">
    <property type="entry name" value="ConA-like_dom_sf"/>
</dbReference>
<feature type="domain" description="EGF-like" evidence="9">
    <location>
        <begin position="1031"/>
        <end position="1067"/>
    </location>
</feature>
<protein>
    <recommendedName>
        <fullName evidence="16">Sushi, von Willebrand factor type A, EGF and pentraxin domain-containing protein 1</fullName>
    </recommendedName>
</protein>
<dbReference type="PROSITE" id="PS50825">
    <property type="entry name" value="HYR"/>
    <property type="match status" value="2"/>
</dbReference>
<dbReference type="GO" id="GO:0120035">
    <property type="term" value="P:regulation of plasma membrane bounded cell projection organization"/>
    <property type="evidence" value="ECO:0007669"/>
    <property type="project" value="UniProtKB-ARBA"/>
</dbReference>
<reference evidence="14 15" key="1">
    <citation type="submission" date="2024-05" db="EMBL/GenBank/DDBJ databases">
        <title>Genetic variation in Jamaican populations of the coffee berry borer (Hypothenemus hampei).</title>
        <authorList>
            <person name="Errbii M."/>
            <person name="Myrie A."/>
        </authorList>
    </citation>
    <scope>NUCLEOTIDE SEQUENCE [LARGE SCALE GENOMIC DNA]</scope>
    <source>
        <strain evidence="14">JA-Hopewell-2020-01-JO</strain>
        <tissue evidence="14">Whole body</tissue>
    </source>
</reference>
<keyword evidence="15" id="KW-1185">Reference proteome</keyword>
<dbReference type="Gene3D" id="3.40.50.410">
    <property type="entry name" value="von Willebrand factor, type A domain"/>
    <property type="match status" value="1"/>
</dbReference>
<dbReference type="Pfam" id="PF00008">
    <property type="entry name" value="EGF"/>
    <property type="match status" value="2"/>
</dbReference>
<keyword evidence="1 7" id="KW-0245">EGF-like domain</keyword>
<evidence type="ECO:0000256" key="5">
    <source>
        <dbReference type="ARBA" id="ARBA00023157"/>
    </source>
</evidence>
<organism evidence="14 15">
    <name type="scientific">Hypothenemus hampei</name>
    <name type="common">Coffee berry borer</name>
    <dbReference type="NCBI Taxonomy" id="57062"/>
    <lineage>
        <taxon>Eukaryota</taxon>
        <taxon>Metazoa</taxon>
        <taxon>Ecdysozoa</taxon>
        <taxon>Arthropoda</taxon>
        <taxon>Hexapoda</taxon>
        <taxon>Insecta</taxon>
        <taxon>Pterygota</taxon>
        <taxon>Neoptera</taxon>
        <taxon>Endopterygota</taxon>
        <taxon>Coleoptera</taxon>
        <taxon>Polyphaga</taxon>
        <taxon>Cucujiformia</taxon>
        <taxon>Curculionidae</taxon>
        <taxon>Scolytinae</taxon>
        <taxon>Hypothenemus</taxon>
    </lineage>
</organism>
<feature type="disulfide bond" evidence="7">
    <location>
        <begin position="1217"/>
        <end position="1226"/>
    </location>
</feature>
<feature type="domain" description="Sushi" evidence="12">
    <location>
        <begin position="1433"/>
        <end position="1490"/>
    </location>
</feature>
<dbReference type="InterPro" id="IPR001881">
    <property type="entry name" value="EGF-like_Ca-bd_dom"/>
</dbReference>
<feature type="disulfide bond" evidence="7">
    <location>
        <begin position="1076"/>
        <end position="1086"/>
    </location>
</feature>
<feature type="domain" description="Pentraxin (PTX)" evidence="13">
    <location>
        <begin position="1232"/>
        <end position="1432"/>
    </location>
</feature>
<feature type="disulfide bond" evidence="8">
    <location>
        <begin position="1519"/>
        <end position="1546"/>
    </location>
</feature>
<feature type="domain" description="HYR" evidence="11">
    <location>
        <begin position="491"/>
        <end position="575"/>
    </location>
</feature>
<dbReference type="Pfam" id="PF00354">
    <property type="entry name" value="Pentaxin"/>
    <property type="match status" value="1"/>
</dbReference>
<keyword evidence="4" id="KW-0677">Repeat</keyword>
<dbReference type="Pfam" id="PF07699">
    <property type="entry name" value="Ephrin_rec_like"/>
    <property type="match status" value="2"/>
</dbReference>
<feature type="domain" description="Sushi" evidence="12">
    <location>
        <begin position="295"/>
        <end position="355"/>
    </location>
</feature>
<evidence type="ECO:0000256" key="4">
    <source>
        <dbReference type="ARBA" id="ARBA00022737"/>
    </source>
</evidence>
<dbReference type="SMART" id="SM00179">
    <property type="entry name" value="EGF_CA"/>
    <property type="match status" value="5"/>
</dbReference>
<dbReference type="GO" id="GO:0040008">
    <property type="term" value="P:regulation of growth"/>
    <property type="evidence" value="ECO:0007669"/>
    <property type="project" value="UniProtKB-ARBA"/>
</dbReference>
<gene>
    <name evidence="14" type="ORF">ABEB36_013517</name>
</gene>
<dbReference type="PANTHER" id="PTHR19325">
    <property type="entry name" value="COMPLEMENT COMPONENT-RELATED SUSHI DOMAIN-CONTAINING"/>
    <property type="match status" value="1"/>
</dbReference>
<evidence type="ECO:0000256" key="3">
    <source>
        <dbReference type="ARBA" id="ARBA00022729"/>
    </source>
</evidence>
<evidence type="ECO:0000259" key="12">
    <source>
        <dbReference type="PROSITE" id="PS50923"/>
    </source>
</evidence>
<keyword evidence="2 8" id="KW-0768">Sushi</keyword>
<dbReference type="SUPFAM" id="SSF53300">
    <property type="entry name" value="vWA-like"/>
    <property type="match status" value="1"/>
</dbReference>
<evidence type="ECO:0000259" key="13">
    <source>
        <dbReference type="PROSITE" id="PS51828"/>
    </source>
</evidence>
<dbReference type="SMART" id="SM00181">
    <property type="entry name" value="EGF"/>
    <property type="match status" value="7"/>
</dbReference>
<keyword evidence="5 7" id="KW-1015">Disulfide bond</keyword>
<dbReference type="Gene3D" id="2.10.50.10">
    <property type="entry name" value="Tumor Necrosis Factor Receptor, subunit A, domain 2"/>
    <property type="match status" value="2"/>
</dbReference>
<dbReference type="GO" id="GO:0048056">
    <property type="term" value="P:R3/R4 cell differentiation"/>
    <property type="evidence" value="ECO:0007669"/>
    <property type="project" value="UniProtKB-ARBA"/>
</dbReference>
<keyword evidence="3" id="KW-0732">Signal</keyword>
<dbReference type="PROSITE" id="PS01186">
    <property type="entry name" value="EGF_2"/>
    <property type="match status" value="3"/>
</dbReference>
<dbReference type="Pfam" id="PF00084">
    <property type="entry name" value="Sushi"/>
    <property type="match status" value="5"/>
</dbReference>
<feature type="domain" description="HYR" evidence="11">
    <location>
        <begin position="576"/>
        <end position="657"/>
    </location>
</feature>
<feature type="domain" description="VWFA" evidence="10">
    <location>
        <begin position="1"/>
        <end position="182"/>
    </location>
</feature>
<dbReference type="InterPro" id="IPR030476">
    <property type="entry name" value="Pentaxin_CS"/>
</dbReference>
<sequence length="1695" mass="189321">MDNFRNSGKSKNVVYFGSKIFLIKHTNLGHPVYSLKNVHTGCFKILFFVKCVLCFLKNIDDISSPLKEHNKCLLLNEQLMNIEYKGGETYTLGAFQKAKEIFDSSTRNDSKKVIFLITDGYSNGEDPIPLSNQLKNDQVTIFTIGIRNGNYKELYELSSIPGEFYSYLLDSFEEFEGLARRALHVDLSAGDYLPLGLNTPCDKLCEEGDCCDEHALCTCSTTSGHYSCTCQPGYYGSGLKNNCLPCTPGTYSDGPNLCLPCPDVHHTTIPPAYGIDSCDCKKGFQSNGKNGCQILKCPKIQAPNFGYIVKKKECSNVLNSACGVRCEVGYTLVGSSIRLCQDNATWSGSDPTCEVKTCAKLSVPKHGSIKCEQTDLKVVYNKNEKNLPVDAICSFKCQKGTFLIGSAQRTCLPITQWDGLRTLCKPIKCNSLLPIKHGRLEPPSCNSGKQEYGKVCNIICDEGFEPTGPTNKTCGDGGIWNKKHQEPTLCIDETPPNLKCPENITSTTLPGTNYGQVSWNEPHVTDNSGLEVSLWIKPGIINITEYKFVIGLTPITYFAQDVFNNAITCKFYVEILDKEPPSIEDCISPVPFLIPKITEEIKVSWDEPNIFDNSQNVFVTKSHEFGSLKIGTTLVTYTAKDPSGNINVCNLNITLEESQCPDLIPPLNSHSECQNQSNGIQCVITCQEGYAIPLQISSEFENSISIVCNHEEAMWYTQDGMLFPECSVSVVADKSQEGKVEIPSDDNACPDGKITNKIRDEIKDSIVNSICNGTCEIDVKSECELEKLEENSNILLKTSRRKRSTNVHKGRAIKNRLNIKFQMRGKSFKGPSLIKIAGLNGTITINSSKFDCPLGFTHRKNRCVQCPKGTFHNITKDICQSCDFGYFNDKLGQTNCIQCPPNYSTRKMHIKSFKECKAMCPPGTHASKKKIKLSRQNDQIIERASLTPHCKSCLIGTYQSNYGQIACLPCPMNYTTAKLRSNSTRECIPTAEVLCNLQDNKCGHGKCNVINQYEFSCECFSNYFGARCDKQVSFCDSQPCFNEGECKSFSDKFFCTCPAGYSGQLCEIPLESENKCNLTCLNGGTCLDIDDNNEFICACSPGFLGNLCELKTKICNNVICENNSTCIEQGASFRCICSNGFLGRRCNIVPCDYKPCPESKICLNLNVENATENDFRCVCPEGRTGPNCLNKIDYCENIYCKNGAECVTEDFTFKCKCSKLYNGRLCEFRKDTRYMLNFSRYDINDYLKLKGFEENLTEITACLWMQTLDNFNYGTLLSYATRHMDNAFTLTDYTGLVLYVNNHYVVTDVLLNDGYWHHICATWGSALGTYQIFVDSKLITNGIDLSPHTTIEGHGFLIVGQEQDTLGGRFSQSESFIGSMAYIDLWPRILSSEEVFEHQNDCSDSIIGDLYGWPEMQENTNGNVKRLSSMFCGNCEDPKPLYNGFIEMVDNKAYYSCYEGFELSNPQYLNGRKCTKTAQWEGFYEPFCKKINCGYPGSIRNGYTIGNQYFYNDKIIYGCYEDFTLVGNSVIVCKQDGQWYPKKPICTEIQCDLPVIPNGIIKIITEVLEDPYLVGKIEVDAQVQIYCSDNTIVLDESIITCLKDGTWDKVLPKCKSKKTLEPILKCPLNLIPNAPLNGYLDEYSLQAVANGTADFVEYKCQTGYELIGNNVSTCILDGYWSDPKFSCQGNVSSSP</sequence>
<feature type="disulfide bond" evidence="7">
    <location>
        <begin position="1057"/>
        <end position="1066"/>
    </location>
</feature>
<dbReference type="GO" id="GO:0005911">
    <property type="term" value="C:cell-cell junction"/>
    <property type="evidence" value="ECO:0007669"/>
    <property type="project" value="UniProtKB-ARBA"/>
</dbReference>
<dbReference type="GO" id="GO:0007476">
    <property type="term" value="P:imaginal disc-derived wing morphogenesis"/>
    <property type="evidence" value="ECO:0007669"/>
    <property type="project" value="UniProtKB-ARBA"/>
</dbReference>
<dbReference type="PROSITE" id="PS00289">
    <property type="entry name" value="PTX_1"/>
    <property type="match status" value="1"/>
</dbReference>
<feature type="disulfide bond" evidence="8">
    <location>
        <begin position="1587"/>
        <end position="1614"/>
    </location>
</feature>
<evidence type="ECO:0000313" key="14">
    <source>
        <dbReference type="EMBL" id="KAL1489564.1"/>
    </source>
</evidence>
<feature type="disulfide bond" evidence="8">
    <location>
        <begin position="1660"/>
        <end position="1687"/>
    </location>
</feature>
<dbReference type="PROSITE" id="PS50234">
    <property type="entry name" value="VWFA"/>
    <property type="match status" value="1"/>
</dbReference>
<dbReference type="InterPro" id="IPR003410">
    <property type="entry name" value="HYR_dom"/>
</dbReference>
<dbReference type="InterPro" id="IPR001759">
    <property type="entry name" value="PTX_dom"/>
</dbReference>
<dbReference type="SMART" id="SM00159">
    <property type="entry name" value="PTX"/>
    <property type="match status" value="1"/>
</dbReference>
<dbReference type="PROSITE" id="PS50923">
    <property type="entry name" value="SUSHI"/>
    <property type="match status" value="7"/>
</dbReference>
<dbReference type="SMART" id="SM00327">
    <property type="entry name" value="VWA"/>
    <property type="match status" value="1"/>
</dbReference>
<feature type="domain" description="EGF-like" evidence="9">
    <location>
        <begin position="1111"/>
        <end position="1147"/>
    </location>
</feature>
<feature type="domain" description="Sushi" evidence="12">
    <location>
        <begin position="1624"/>
        <end position="1689"/>
    </location>
</feature>
<feature type="disulfide bond" evidence="8">
    <location>
        <begin position="326"/>
        <end position="353"/>
    </location>
</feature>
<dbReference type="PANTHER" id="PTHR19325:SF574">
    <property type="entry name" value="SUSHI, VON WILLEBRAND FACTOR TYPE A, EGF AND PENTRAXIN DOMAIN-CONTAINING PROTEIN 1"/>
    <property type="match status" value="1"/>
</dbReference>
<feature type="disulfide bond" evidence="7">
    <location>
        <begin position="1137"/>
        <end position="1146"/>
    </location>
</feature>
<feature type="domain" description="EGF-like" evidence="9">
    <location>
        <begin position="1152"/>
        <end position="1189"/>
    </location>
</feature>
<evidence type="ECO:0000259" key="9">
    <source>
        <dbReference type="PROSITE" id="PS50026"/>
    </source>
</evidence>
<dbReference type="SUPFAM" id="SSF57184">
    <property type="entry name" value="Growth factor receptor domain"/>
    <property type="match status" value="2"/>
</dbReference>
<feature type="domain" description="Sushi" evidence="12">
    <location>
        <begin position="369"/>
        <end position="426"/>
    </location>
</feature>
<feature type="disulfide bond" evidence="7">
    <location>
        <begin position="1179"/>
        <end position="1188"/>
    </location>
</feature>
<dbReference type="PROSITE" id="PS00022">
    <property type="entry name" value="EGF_1"/>
    <property type="match status" value="6"/>
</dbReference>
<dbReference type="SMART" id="SM00032">
    <property type="entry name" value="CCP"/>
    <property type="match status" value="8"/>
</dbReference>
<dbReference type="SUPFAM" id="SSF49899">
    <property type="entry name" value="Concanavalin A-like lectins/glucanases"/>
    <property type="match status" value="1"/>
</dbReference>
<dbReference type="Pfam" id="PF02494">
    <property type="entry name" value="HYR"/>
    <property type="match status" value="2"/>
</dbReference>
<name>A0ABD1E4E9_HYPHA</name>
<feature type="domain" description="Sushi" evidence="12">
    <location>
        <begin position="427"/>
        <end position="492"/>
    </location>
</feature>
<dbReference type="CDD" id="cd01450">
    <property type="entry name" value="vWFA_subfamily_ECM"/>
    <property type="match status" value="1"/>
</dbReference>
<feature type="domain" description="EGF-like" evidence="9">
    <location>
        <begin position="1072"/>
        <end position="1109"/>
    </location>
</feature>
<feature type="disulfide bond" evidence="7">
    <location>
        <begin position="1099"/>
        <end position="1108"/>
    </location>
</feature>
<dbReference type="Gene3D" id="2.60.120.200">
    <property type="match status" value="1"/>
</dbReference>
<evidence type="ECO:0000256" key="6">
    <source>
        <dbReference type="ARBA" id="ARBA00023180"/>
    </source>
</evidence>
<dbReference type="SUPFAM" id="SSF57196">
    <property type="entry name" value="EGF/Laminin"/>
    <property type="match status" value="3"/>
</dbReference>
<dbReference type="InterPro" id="IPR000436">
    <property type="entry name" value="Sushi_SCR_CCP_dom"/>
</dbReference>